<dbReference type="OrthoDB" id="2655110at2759"/>
<feature type="compositionally biased region" description="Polar residues" evidence="1">
    <location>
        <begin position="131"/>
        <end position="144"/>
    </location>
</feature>
<sequence length="529" mass="58414">MPSRKKAKAAVQRDTDSRPDSDLVEVMPDLRRSKRATAGQGGAASQLRRVGAALDQPQQVPRPRVAVPDDVPCNPMAPTSRQTTARKGRRNDARTTRNAADETDVERAGPLTSVPPIPVPAPRRGEGNRFGFQSQDPRQPSFVGSRTLDEYEQNLVKHQEHRPTPAQLTRPSPEARVSDMEDQDNSTGIGTNSQTYADVVRSTPQDSRILPTKAVTEQSTQLRPRPRPRPRQRQPSMVQEQVSADPFLPEARNKCHEADARPSKQPARDDHDMEWVGARDDGDGNGVPRASLDDEKMFDEEDESSDSKDGSEAQMGVDTGYTRGRGESGDESEEQSRQSAQANDDSAPGGSAVCDKFDDFAGAYGDEPPPNWQEDDHTKGTEDNSDNYSSDEDEDDNGDSDGDDDQSKNHDPDGTQHIPQEAPQRFRQHAHAEQRDGSRRKPDVQCSRSVAFQQDVRPQRPAPSSRIAQPLAPPEAPSERTAWGVAPSANTKQSQHRISKARHQAATGNRSWPFEDGQVFGFSRINTRY</sequence>
<dbReference type="Proteomes" id="UP000683000">
    <property type="component" value="Unassembled WGS sequence"/>
</dbReference>
<proteinExistence type="predicted"/>
<organism evidence="2 3">
    <name type="scientific">Boletus reticuloceps</name>
    <dbReference type="NCBI Taxonomy" id="495285"/>
    <lineage>
        <taxon>Eukaryota</taxon>
        <taxon>Fungi</taxon>
        <taxon>Dikarya</taxon>
        <taxon>Basidiomycota</taxon>
        <taxon>Agaricomycotina</taxon>
        <taxon>Agaricomycetes</taxon>
        <taxon>Agaricomycetidae</taxon>
        <taxon>Boletales</taxon>
        <taxon>Boletineae</taxon>
        <taxon>Boletaceae</taxon>
        <taxon>Boletoideae</taxon>
        <taxon>Boletus</taxon>
    </lineage>
</organism>
<accession>A0A8I2YNL9</accession>
<evidence type="ECO:0000313" key="3">
    <source>
        <dbReference type="Proteomes" id="UP000683000"/>
    </source>
</evidence>
<feature type="compositionally biased region" description="Basic and acidic residues" evidence="1">
    <location>
        <begin position="11"/>
        <end position="21"/>
    </location>
</feature>
<feature type="region of interest" description="Disordered" evidence="1">
    <location>
        <begin position="1"/>
        <end position="516"/>
    </location>
</feature>
<feature type="compositionally biased region" description="Low complexity" evidence="1">
    <location>
        <begin position="55"/>
        <end position="72"/>
    </location>
</feature>
<dbReference type="EMBL" id="JAGFBS010000015">
    <property type="protein sequence ID" value="KAG6375180.1"/>
    <property type="molecule type" value="Genomic_DNA"/>
</dbReference>
<keyword evidence="3" id="KW-1185">Reference proteome</keyword>
<dbReference type="AlphaFoldDB" id="A0A8I2YNL9"/>
<comment type="caution">
    <text evidence="2">The sequence shown here is derived from an EMBL/GenBank/DDBJ whole genome shotgun (WGS) entry which is preliminary data.</text>
</comment>
<evidence type="ECO:0000313" key="2">
    <source>
        <dbReference type="EMBL" id="KAG6375180.1"/>
    </source>
</evidence>
<feature type="compositionally biased region" description="Basic and acidic residues" evidence="1">
    <location>
        <begin position="430"/>
        <end position="443"/>
    </location>
</feature>
<feature type="compositionally biased region" description="Acidic residues" evidence="1">
    <location>
        <begin position="383"/>
        <end position="404"/>
    </location>
</feature>
<feature type="compositionally biased region" description="Basic and acidic residues" evidence="1">
    <location>
        <begin position="251"/>
        <end position="282"/>
    </location>
</feature>
<reference evidence="2" key="1">
    <citation type="submission" date="2021-03" db="EMBL/GenBank/DDBJ databases">
        <title>Evolutionary innovations through gain and loss of genes in the ectomycorrhizal Boletales.</title>
        <authorList>
            <person name="Wu G."/>
            <person name="Miyauchi S."/>
            <person name="Morin E."/>
            <person name="Yang Z.-L."/>
            <person name="Xu J."/>
            <person name="Martin F.M."/>
        </authorList>
    </citation>
    <scope>NUCLEOTIDE SEQUENCE</scope>
    <source>
        <strain evidence="2">BR01</strain>
    </source>
</reference>
<feature type="compositionally biased region" description="Polar residues" evidence="1">
    <location>
        <begin position="185"/>
        <end position="206"/>
    </location>
</feature>
<evidence type="ECO:0000256" key="1">
    <source>
        <dbReference type="SAM" id="MobiDB-lite"/>
    </source>
</evidence>
<protein>
    <submittedName>
        <fullName evidence="2">Uncharacterized protein</fullName>
    </submittedName>
</protein>
<gene>
    <name evidence="2" type="ORF">JVT61DRAFT_3389</name>
</gene>
<name>A0A8I2YNL9_9AGAM</name>
<feature type="compositionally biased region" description="Basic and acidic residues" evidence="1">
    <location>
        <begin position="405"/>
        <end position="414"/>
    </location>
</feature>
<feature type="compositionally biased region" description="Basic residues" evidence="1">
    <location>
        <begin position="494"/>
        <end position="503"/>
    </location>
</feature>